<dbReference type="PANTHER" id="PTHR48228:SF2">
    <property type="entry name" value="E-CINNAMOYL-COA:R-PHENYLLACTATE COA TRANSFERASE LARGE SUBUNIT"/>
    <property type="match status" value="1"/>
</dbReference>
<organism evidence="1 2">
    <name type="scientific">Nocardia aurantia</name>
    <dbReference type="NCBI Taxonomy" id="2585199"/>
    <lineage>
        <taxon>Bacteria</taxon>
        <taxon>Bacillati</taxon>
        <taxon>Actinomycetota</taxon>
        <taxon>Actinomycetes</taxon>
        <taxon>Mycobacteriales</taxon>
        <taxon>Nocardiaceae</taxon>
        <taxon>Nocardia</taxon>
    </lineage>
</organism>
<gene>
    <name evidence="1" type="primary">fldA_5</name>
    <name evidence="1" type="ORF">NRB56_71870</name>
</gene>
<proteinExistence type="predicted"/>
<dbReference type="GO" id="GO:0043785">
    <property type="term" value="F:cinnamoyl-CoA:phenyllactate CoA-transferase activity"/>
    <property type="evidence" value="ECO:0007669"/>
    <property type="project" value="UniProtKB-EC"/>
</dbReference>
<dbReference type="SUPFAM" id="SSF89796">
    <property type="entry name" value="CoA-transferase family III (CaiB/BaiF)"/>
    <property type="match status" value="1"/>
</dbReference>
<dbReference type="InterPro" id="IPR044855">
    <property type="entry name" value="CoA-Trfase_III_dom3_sf"/>
</dbReference>
<dbReference type="AlphaFoldDB" id="A0A7K0E1B5"/>
<dbReference type="InterPro" id="IPR050509">
    <property type="entry name" value="CoA-transferase_III"/>
</dbReference>
<accession>A0A7K0E1B5</accession>
<name>A0A7K0E1B5_9NOCA</name>
<dbReference type="Gene3D" id="3.40.50.10540">
    <property type="entry name" value="Crotonobetainyl-coa:carnitine coa-transferase, domain 1"/>
    <property type="match status" value="1"/>
</dbReference>
<dbReference type="Proteomes" id="UP000431401">
    <property type="component" value="Unassembled WGS sequence"/>
</dbReference>
<keyword evidence="1" id="KW-0808">Transferase</keyword>
<dbReference type="InterPro" id="IPR023606">
    <property type="entry name" value="CoA-Trfase_III_dom_1_sf"/>
</dbReference>
<dbReference type="RefSeq" id="WP_153348816.1">
    <property type="nucleotide sequence ID" value="NZ_WEGI01000021.1"/>
</dbReference>
<dbReference type="EC" id="2.8.3.17" evidence="1"/>
<dbReference type="InterPro" id="IPR003673">
    <property type="entry name" value="CoA-Trfase_fam_III"/>
</dbReference>
<reference evidence="1 2" key="1">
    <citation type="submission" date="2019-10" db="EMBL/GenBank/DDBJ databases">
        <title>Nocardia macrotermitis sp. nov. and Nocardia aurantia sp. nov., isolated from the gut of fungus growing-termite Macrotermes natalensis.</title>
        <authorList>
            <person name="Benndorf R."/>
            <person name="Schwitalla J."/>
            <person name="Martin K."/>
            <person name="De Beer W."/>
            <person name="Kaster A.-K."/>
            <person name="Vollmers J."/>
            <person name="Poulsen M."/>
            <person name="Beemelmanns C."/>
        </authorList>
    </citation>
    <scope>NUCLEOTIDE SEQUENCE [LARGE SCALE GENOMIC DNA]</scope>
    <source>
        <strain evidence="1 2">RB56</strain>
    </source>
</reference>
<dbReference type="Gene3D" id="3.30.1540.10">
    <property type="entry name" value="formyl-coa transferase, domain 3"/>
    <property type="match status" value="1"/>
</dbReference>
<comment type="caution">
    <text evidence="1">The sequence shown here is derived from an EMBL/GenBank/DDBJ whole genome shotgun (WGS) entry which is preliminary data.</text>
</comment>
<dbReference type="OrthoDB" id="9797653at2"/>
<protein>
    <submittedName>
        <fullName evidence="1">Cinnamoyl-CoA:phenyllactate CoA-transferase</fullName>
        <ecNumber evidence="1">2.8.3.17</ecNumber>
    </submittedName>
</protein>
<sequence length="397" mass="41530">MSTPNGPLAGIRVVELAQWVFVPSAAAILADLGADVVRIEHPRHGDPYHALTTAGAANTAGALSARSAQANRGKRSIGIDLSAPGGRDLACSLIRGADVFMTSFRQTALVKHGLSQEDLAEINPRLIYARGDAFGPSGLDSDKPGYDITAFWARGGVGELVTEPGAPQVARQPPSFGDRIASVGLAAGVLAALLGRERGADPQPVGASLMGAAAWVTASEIVSGAATSGDRLPMPALTGSYRCADGGWIMINLMQSDRYWHEFCSHLGVPELAGEPRFADAAARAAHTPELRTALEAAFAHRTRDEWCAVFAGFAGPWAPVRAVSELVSDPQVVANGFVCSVPDSEMRLVRAPFTVGTPAATLPRGPELGEHTELLLLEAGHDWDEIARLKAAGVIT</sequence>
<dbReference type="PANTHER" id="PTHR48228">
    <property type="entry name" value="SUCCINYL-COA--D-CITRAMALATE COA-TRANSFERASE"/>
    <property type="match status" value="1"/>
</dbReference>
<dbReference type="Pfam" id="PF02515">
    <property type="entry name" value="CoA_transf_3"/>
    <property type="match status" value="1"/>
</dbReference>
<dbReference type="EMBL" id="WEGI01000021">
    <property type="protein sequence ID" value="MQY31578.1"/>
    <property type="molecule type" value="Genomic_DNA"/>
</dbReference>
<keyword evidence="2" id="KW-1185">Reference proteome</keyword>
<evidence type="ECO:0000313" key="2">
    <source>
        <dbReference type="Proteomes" id="UP000431401"/>
    </source>
</evidence>
<evidence type="ECO:0000313" key="1">
    <source>
        <dbReference type="EMBL" id="MQY31578.1"/>
    </source>
</evidence>